<reference evidence="2 3" key="1">
    <citation type="submission" date="2024-03" db="EMBL/GenBank/DDBJ databases">
        <title>Mouse gut bacterial collection (mGBC) of GemPharmatech.</title>
        <authorList>
            <person name="He Y."/>
            <person name="Dong L."/>
            <person name="Wu D."/>
            <person name="Gao X."/>
            <person name="Lin Z."/>
        </authorList>
    </citation>
    <scope>NUCLEOTIDE SEQUENCE [LARGE SCALE GENOMIC DNA]</scope>
    <source>
        <strain evidence="2 3">61-15</strain>
    </source>
</reference>
<name>A0ABV4D6B8_9LACT</name>
<organism evidence="2 3">
    <name type="scientific">Lactococcus ileimucosae</name>
    <dbReference type="NCBI Taxonomy" id="2941329"/>
    <lineage>
        <taxon>Bacteria</taxon>
        <taxon>Bacillati</taxon>
        <taxon>Bacillota</taxon>
        <taxon>Bacilli</taxon>
        <taxon>Lactobacillales</taxon>
        <taxon>Streptococcaceae</taxon>
        <taxon>Lactococcus</taxon>
    </lineage>
</organism>
<comment type="caution">
    <text evidence="2">The sequence shown here is derived from an EMBL/GenBank/DDBJ whole genome shotgun (WGS) entry which is preliminary data.</text>
</comment>
<dbReference type="InterPro" id="IPR046240">
    <property type="entry name" value="DUF6273"/>
</dbReference>
<protein>
    <submittedName>
        <fullName evidence="2">DUF6273 domain-containing protein</fullName>
    </submittedName>
</protein>
<dbReference type="Pfam" id="PF19789">
    <property type="entry name" value="DUF6273"/>
    <property type="match status" value="1"/>
</dbReference>
<proteinExistence type="predicted"/>
<sequence length="238" mass="27770">MTIKKVFLIVFSLLFSIAVMALLINREKLVYLLPAKEPQVLRDLAYDKDKRLGYTVHVKEDGKLVPYLVLTKNYINQGNVLLLRKHLVEPPMSFREGWKEGYYGHSIPDAFMHKDFIKRLPKDVQENIPLTELGIKALKPNFESRHIDKIKRKIFLLSDIDVGKYKDRLRLEEEKNLLYFKRKGRVKEDRLAFLENDSIPYSWWLRTAFETDSSVAKVINYEGKFGGNGVAYGLMSNN</sequence>
<dbReference type="Proteomes" id="UP001565283">
    <property type="component" value="Unassembled WGS sequence"/>
</dbReference>
<keyword evidence="3" id="KW-1185">Reference proteome</keyword>
<dbReference type="EMBL" id="JBCLSH010000038">
    <property type="protein sequence ID" value="MEY8444278.1"/>
    <property type="molecule type" value="Genomic_DNA"/>
</dbReference>
<evidence type="ECO:0000313" key="2">
    <source>
        <dbReference type="EMBL" id="MEY8444278.1"/>
    </source>
</evidence>
<dbReference type="RefSeq" id="WP_369948709.1">
    <property type="nucleotide sequence ID" value="NZ_JBCLSH010000038.1"/>
</dbReference>
<evidence type="ECO:0000259" key="1">
    <source>
        <dbReference type="Pfam" id="PF19789"/>
    </source>
</evidence>
<gene>
    <name evidence="2" type="ORF">AALA52_08550</name>
</gene>
<feature type="domain" description="DUF6273" evidence="1">
    <location>
        <begin position="77"/>
        <end position="230"/>
    </location>
</feature>
<evidence type="ECO:0000313" key="3">
    <source>
        <dbReference type="Proteomes" id="UP001565283"/>
    </source>
</evidence>
<accession>A0ABV4D6B8</accession>